<keyword evidence="3" id="KW-0560">Oxidoreductase</keyword>
<name>A0A9W9UAR4_9EURO</name>
<evidence type="ECO:0000256" key="4">
    <source>
        <dbReference type="SAM" id="MobiDB-lite"/>
    </source>
</evidence>
<comment type="similarity">
    <text evidence="1">Belongs to the short-chain dehydrogenases/reductases (SDR) family.</text>
</comment>
<dbReference type="Proteomes" id="UP001147746">
    <property type="component" value="Unassembled WGS sequence"/>
</dbReference>
<dbReference type="AlphaFoldDB" id="A0A9W9UAR4"/>
<feature type="region of interest" description="Disordered" evidence="4">
    <location>
        <begin position="1"/>
        <end position="20"/>
    </location>
</feature>
<dbReference type="PANTHER" id="PTHR24320:SF252">
    <property type="entry name" value="DEHYDROGENASE_REDUCTASE FAMILY PROTEIN, PUTATIVE (AFU_ORTHOLOGUE AFUA_3G08550)-RELATED"/>
    <property type="match status" value="1"/>
</dbReference>
<dbReference type="InterPro" id="IPR002347">
    <property type="entry name" value="SDR_fam"/>
</dbReference>
<evidence type="ECO:0000313" key="6">
    <source>
        <dbReference type="Proteomes" id="UP001147746"/>
    </source>
</evidence>
<evidence type="ECO:0000256" key="3">
    <source>
        <dbReference type="ARBA" id="ARBA00023002"/>
    </source>
</evidence>
<dbReference type="PANTHER" id="PTHR24320">
    <property type="entry name" value="RETINOL DEHYDROGENASE"/>
    <property type="match status" value="1"/>
</dbReference>
<keyword evidence="6" id="KW-1185">Reference proteome</keyword>
<dbReference type="InterPro" id="IPR036291">
    <property type="entry name" value="NAD(P)-bd_dom_sf"/>
</dbReference>
<reference evidence="5" key="2">
    <citation type="journal article" date="2023" name="IMA Fungus">
        <title>Comparative genomic study of the Penicillium genus elucidates a diverse pangenome and 15 lateral gene transfer events.</title>
        <authorList>
            <person name="Petersen C."/>
            <person name="Sorensen T."/>
            <person name="Nielsen M.R."/>
            <person name="Sondergaard T.E."/>
            <person name="Sorensen J.L."/>
            <person name="Fitzpatrick D.A."/>
            <person name="Frisvad J.C."/>
            <person name="Nielsen K.L."/>
        </authorList>
    </citation>
    <scope>NUCLEOTIDE SEQUENCE</scope>
    <source>
        <strain evidence="5">IBT 21472</strain>
    </source>
</reference>
<accession>A0A9W9UAR4</accession>
<dbReference type="EMBL" id="JAPZBO010000002">
    <property type="protein sequence ID" value="KAJ5324964.1"/>
    <property type="molecule type" value="Genomic_DNA"/>
</dbReference>
<protein>
    <recommendedName>
        <fullName evidence="7">NAD(P)-binding protein</fullName>
    </recommendedName>
</protein>
<keyword evidence="2" id="KW-0521">NADP</keyword>
<dbReference type="PRINTS" id="PR00081">
    <property type="entry name" value="GDHRDH"/>
</dbReference>
<sequence length="322" mass="34421">MSIPIGSHERDQLFGTKTPPGLGSVQTMRWGAKNPPNDPQVSFSGMNVMLTGANSGIGYEAAVKFVKLGASKVILAVRTLEKGHAAKRNIQISVGEGCKCDRIIAMQLDMDDFGSVKRFATSLEEEVGADGLQVAILNAGVAPGTYSVVKKTGWESALQVNVLSTALLAICVLPLLKLGSEGNVHPAQLILTGSAECVSVTEDIPIDAPNVLEALNEPKSFYSRSSYLITKLLVVYVMQGLIDDYLVAPLDPQYHVAISVVCPGYTVTNLTRDLPWPQKIAMMLLNIYGGRSAEEGSRSLLSASLLGAAGHGKFWTNDNFLE</sequence>
<proteinExistence type="inferred from homology"/>
<evidence type="ECO:0000256" key="2">
    <source>
        <dbReference type="ARBA" id="ARBA00022857"/>
    </source>
</evidence>
<gene>
    <name evidence="5" type="ORF">N7476_003564</name>
</gene>
<dbReference type="SUPFAM" id="SSF51735">
    <property type="entry name" value="NAD(P)-binding Rossmann-fold domains"/>
    <property type="match status" value="1"/>
</dbReference>
<dbReference type="Pfam" id="PF00106">
    <property type="entry name" value="adh_short"/>
    <property type="match status" value="1"/>
</dbReference>
<evidence type="ECO:0000313" key="5">
    <source>
        <dbReference type="EMBL" id="KAJ5324964.1"/>
    </source>
</evidence>
<reference evidence="5" key="1">
    <citation type="submission" date="2022-12" db="EMBL/GenBank/DDBJ databases">
        <authorList>
            <person name="Petersen C."/>
        </authorList>
    </citation>
    <scope>NUCLEOTIDE SEQUENCE</scope>
    <source>
        <strain evidence="5">IBT 21472</strain>
    </source>
</reference>
<dbReference type="GO" id="GO:0016491">
    <property type="term" value="F:oxidoreductase activity"/>
    <property type="evidence" value="ECO:0007669"/>
    <property type="project" value="UniProtKB-KW"/>
</dbReference>
<organism evidence="5 6">
    <name type="scientific">Penicillium atrosanguineum</name>
    <dbReference type="NCBI Taxonomy" id="1132637"/>
    <lineage>
        <taxon>Eukaryota</taxon>
        <taxon>Fungi</taxon>
        <taxon>Dikarya</taxon>
        <taxon>Ascomycota</taxon>
        <taxon>Pezizomycotina</taxon>
        <taxon>Eurotiomycetes</taxon>
        <taxon>Eurotiomycetidae</taxon>
        <taxon>Eurotiales</taxon>
        <taxon>Aspergillaceae</taxon>
        <taxon>Penicillium</taxon>
    </lineage>
</organism>
<comment type="caution">
    <text evidence="5">The sequence shown here is derived from an EMBL/GenBank/DDBJ whole genome shotgun (WGS) entry which is preliminary data.</text>
</comment>
<evidence type="ECO:0000256" key="1">
    <source>
        <dbReference type="ARBA" id="ARBA00006484"/>
    </source>
</evidence>
<dbReference type="Gene3D" id="3.40.50.720">
    <property type="entry name" value="NAD(P)-binding Rossmann-like Domain"/>
    <property type="match status" value="1"/>
</dbReference>
<evidence type="ECO:0008006" key="7">
    <source>
        <dbReference type="Google" id="ProtNLM"/>
    </source>
</evidence>